<feature type="signal peptide" evidence="1">
    <location>
        <begin position="1"/>
        <end position="30"/>
    </location>
</feature>
<name>A0A366DTG5_9NOCA</name>
<dbReference type="InterPro" id="IPR012338">
    <property type="entry name" value="Beta-lactam/transpept-like"/>
</dbReference>
<dbReference type="PANTHER" id="PTHR43283:SF7">
    <property type="entry name" value="BETA-LACTAMASE-RELATED DOMAIN-CONTAINING PROTEIN"/>
    <property type="match status" value="1"/>
</dbReference>
<dbReference type="OrthoDB" id="9773047at2"/>
<protein>
    <submittedName>
        <fullName evidence="3">CubicO group peptidase (Beta-lactamase class C family)</fullName>
    </submittedName>
</protein>
<proteinExistence type="predicted"/>
<dbReference type="EMBL" id="QNRE01000003">
    <property type="protein sequence ID" value="RBO92789.1"/>
    <property type="molecule type" value="Genomic_DNA"/>
</dbReference>
<accession>A0A366DTG5</accession>
<dbReference type="STRING" id="1210090.GCA_001613185_02566"/>
<keyword evidence="4" id="KW-1185">Reference proteome</keyword>
<keyword evidence="1" id="KW-0732">Signal</keyword>
<dbReference type="PANTHER" id="PTHR43283">
    <property type="entry name" value="BETA-LACTAMASE-RELATED"/>
    <property type="match status" value="1"/>
</dbReference>
<dbReference type="AlphaFoldDB" id="A0A366DTG5"/>
<dbReference type="Pfam" id="PF00144">
    <property type="entry name" value="Beta-lactamase"/>
    <property type="match status" value="1"/>
</dbReference>
<evidence type="ECO:0000313" key="3">
    <source>
        <dbReference type="EMBL" id="RBO92789.1"/>
    </source>
</evidence>
<dbReference type="Proteomes" id="UP000252586">
    <property type="component" value="Unassembled WGS sequence"/>
</dbReference>
<sequence length="440" mass="47182">MRRFTKILAALAITLLVATTAGSFPGTVSAAPAELRRCALPMGRDFQTATPEEVGLDSAALAPVRAIIDAPTRLNVKIFRNNCLIVTGPRNAATGGLPWNLWSATKPVVALVAGLAVDEGLLDLDAPIDAYLPPGLGDAEHRALLVRNLLTESSGLRVAVVSEGFSGIAHLDSNIVAQALAIPFEAPQGTVWKYSQRVVDLLAYVVQQAVGEDFQSYAQRKLFDPLGIRPTDYHWARDRSGNTYGHAHLIMAPDDFAKLGLLVANRGMWNETRVLSAGYLADTARPSAAMPCYGYLFVVNGPICEQEFPGLPADALKMSGMMRQDNYIAPSLDLLVSWTGITTPGTDTAFAYRVMETVTGAFRVPRLPTLPPFIEPTDVSVTDPMMTNLDATLAAFGLGPYAYPGCDPLACLGKPLPPPFADWPAGCFVIGCFNPQPGRR</sequence>
<comment type="caution">
    <text evidence="3">The sequence shown here is derived from an EMBL/GenBank/DDBJ whole genome shotgun (WGS) entry which is preliminary data.</text>
</comment>
<evidence type="ECO:0000313" key="4">
    <source>
        <dbReference type="Proteomes" id="UP000252586"/>
    </source>
</evidence>
<dbReference type="Gene3D" id="3.40.710.10">
    <property type="entry name" value="DD-peptidase/beta-lactamase superfamily"/>
    <property type="match status" value="1"/>
</dbReference>
<evidence type="ECO:0000256" key="1">
    <source>
        <dbReference type="SAM" id="SignalP"/>
    </source>
</evidence>
<dbReference type="InterPro" id="IPR001466">
    <property type="entry name" value="Beta-lactam-related"/>
</dbReference>
<feature type="chain" id="PRO_5017058282" evidence="1">
    <location>
        <begin position="31"/>
        <end position="440"/>
    </location>
</feature>
<organism evidence="3 4">
    <name type="scientific">Nocardia puris</name>
    <dbReference type="NCBI Taxonomy" id="208602"/>
    <lineage>
        <taxon>Bacteria</taxon>
        <taxon>Bacillati</taxon>
        <taxon>Actinomycetota</taxon>
        <taxon>Actinomycetes</taxon>
        <taxon>Mycobacteriales</taxon>
        <taxon>Nocardiaceae</taxon>
        <taxon>Nocardia</taxon>
    </lineage>
</organism>
<reference evidence="3 4" key="1">
    <citation type="submission" date="2018-06" db="EMBL/GenBank/DDBJ databases">
        <title>Genomic Encyclopedia of Type Strains, Phase IV (KMG-IV): sequencing the most valuable type-strain genomes for metagenomic binning, comparative biology and taxonomic classification.</title>
        <authorList>
            <person name="Goeker M."/>
        </authorList>
    </citation>
    <scope>NUCLEOTIDE SEQUENCE [LARGE SCALE GENOMIC DNA]</scope>
    <source>
        <strain evidence="3 4">DSM 44599</strain>
    </source>
</reference>
<dbReference type="SUPFAM" id="SSF56601">
    <property type="entry name" value="beta-lactamase/transpeptidase-like"/>
    <property type="match status" value="1"/>
</dbReference>
<gene>
    <name evidence="3" type="ORF">DFR74_103435</name>
</gene>
<feature type="domain" description="Beta-lactamase-related" evidence="2">
    <location>
        <begin position="92"/>
        <end position="348"/>
    </location>
</feature>
<evidence type="ECO:0000259" key="2">
    <source>
        <dbReference type="Pfam" id="PF00144"/>
    </source>
</evidence>
<dbReference type="InterPro" id="IPR050789">
    <property type="entry name" value="Diverse_Enzym_Activities"/>
</dbReference>